<evidence type="ECO:0000313" key="3">
    <source>
        <dbReference type="Proteomes" id="UP000501568"/>
    </source>
</evidence>
<evidence type="ECO:0000256" key="1">
    <source>
        <dbReference type="SAM" id="SignalP"/>
    </source>
</evidence>
<keyword evidence="3" id="KW-1185">Reference proteome</keyword>
<dbReference type="RefSeq" id="WP_165327727.1">
    <property type="nucleotide sequence ID" value="NZ_CP049109.1"/>
</dbReference>
<keyword evidence="1" id="KW-0732">Signal</keyword>
<name>A0A6G6Y733_9SPHN</name>
<gene>
    <name evidence="2" type="ORF">G5C33_13625</name>
</gene>
<dbReference type="Proteomes" id="UP000501568">
    <property type="component" value="Chromosome"/>
</dbReference>
<reference evidence="2 3" key="1">
    <citation type="submission" date="2020-02" db="EMBL/GenBank/DDBJ databases">
        <authorList>
            <person name="Zheng R.K."/>
            <person name="Sun C.M."/>
        </authorList>
    </citation>
    <scope>NUCLEOTIDE SEQUENCE [LARGE SCALE GENOMIC DNA]</scope>
    <source>
        <strain evidence="3">zrk23</strain>
    </source>
</reference>
<feature type="chain" id="PRO_5026360081" description="PRC-barrel domain-containing protein" evidence="1">
    <location>
        <begin position="23"/>
        <end position="99"/>
    </location>
</feature>
<dbReference type="AlphaFoldDB" id="A0A6G6Y733"/>
<proteinExistence type="predicted"/>
<evidence type="ECO:0008006" key="4">
    <source>
        <dbReference type="Google" id="ProtNLM"/>
    </source>
</evidence>
<organism evidence="2 3">
    <name type="scientific">Stakelama tenebrarum</name>
    <dbReference type="NCBI Taxonomy" id="2711215"/>
    <lineage>
        <taxon>Bacteria</taxon>
        <taxon>Pseudomonadati</taxon>
        <taxon>Pseudomonadota</taxon>
        <taxon>Alphaproteobacteria</taxon>
        <taxon>Sphingomonadales</taxon>
        <taxon>Sphingomonadaceae</taxon>
        <taxon>Stakelama</taxon>
    </lineage>
</organism>
<sequence>MKKLLPLVIASLAVATPAAAQAQDPTPTEETTTAVAATEGTMIYDASGRRLGSVYAVGEDGSAQILYRGKKVVIPAETLSEADGKLLTSMSRADVARAR</sequence>
<dbReference type="EMBL" id="CP049109">
    <property type="protein sequence ID" value="QIG80719.1"/>
    <property type="molecule type" value="Genomic_DNA"/>
</dbReference>
<dbReference type="KEGG" id="spzr:G5C33_13625"/>
<evidence type="ECO:0000313" key="2">
    <source>
        <dbReference type="EMBL" id="QIG80719.1"/>
    </source>
</evidence>
<accession>A0A6G6Y733</accession>
<protein>
    <recommendedName>
        <fullName evidence="4">PRC-barrel domain-containing protein</fullName>
    </recommendedName>
</protein>
<feature type="signal peptide" evidence="1">
    <location>
        <begin position="1"/>
        <end position="22"/>
    </location>
</feature>